<evidence type="ECO:0000256" key="1">
    <source>
        <dbReference type="SAM" id="MobiDB-lite"/>
    </source>
</evidence>
<dbReference type="EMBL" id="JBBCAQ010000010">
    <property type="protein sequence ID" value="KAK7600783.1"/>
    <property type="molecule type" value="Genomic_DNA"/>
</dbReference>
<feature type="region of interest" description="Disordered" evidence="1">
    <location>
        <begin position="425"/>
        <end position="446"/>
    </location>
</feature>
<comment type="caution">
    <text evidence="2">The sequence shown here is derived from an EMBL/GenBank/DDBJ whole genome shotgun (WGS) entry which is preliminary data.</text>
</comment>
<dbReference type="AlphaFoldDB" id="A0AAN9Y5R5"/>
<dbReference type="Proteomes" id="UP001367676">
    <property type="component" value="Unassembled WGS sequence"/>
</dbReference>
<feature type="compositionally biased region" description="Low complexity" evidence="1">
    <location>
        <begin position="373"/>
        <end position="406"/>
    </location>
</feature>
<feature type="region of interest" description="Disordered" evidence="1">
    <location>
        <begin position="373"/>
        <end position="412"/>
    </location>
</feature>
<name>A0AAN9Y5R5_9HEMI</name>
<gene>
    <name evidence="2" type="ORF">V9T40_008224</name>
</gene>
<reference evidence="2 3" key="1">
    <citation type="submission" date="2024-03" db="EMBL/GenBank/DDBJ databases">
        <title>Adaptation during the transition from Ophiocordyceps entomopathogen to insect associate is accompanied by gene loss and intensified selection.</title>
        <authorList>
            <person name="Ward C.M."/>
            <person name="Onetto C.A."/>
            <person name="Borneman A.R."/>
        </authorList>
    </citation>
    <scope>NUCLEOTIDE SEQUENCE [LARGE SCALE GENOMIC DNA]</scope>
    <source>
        <strain evidence="2">AWRI1</strain>
        <tissue evidence="2">Single Adult Female</tissue>
    </source>
</reference>
<feature type="compositionally biased region" description="Low complexity" evidence="1">
    <location>
        <begin position="425"/>
        <end position="436"/>
    </location>
</feature>
<sequence length="446" mass="49810">MRCESEFRDGTGTLVQISLDFSNLICHRIEASEPSPEVVADVVTPWILLVDLIGILLREENYFGTDTVKKDVDWFVRINSEQTILWLFEAFLKDLASKWCYTWLSKLVDMYVEIYQESAHGFVNDHIKLDDVSDSSNGITEESMKRLEERLSIVILYGELLLNRCFESTEPTEALGNWFDISPSSFANAFNGLSYKYIKFFLKFQASNSLFKNGAEYPPRILYSSPQYYSVEALEVHYLFVIPVDPNQMTRGCRMSQRDIPSRVLNEPPNANAQLPLHAPIHSSKSVPSLNSASMVIGHLVGASPGSHRFSSTRTRRALLIHAFSSVCAFRQEDEGHATTVNGHGHASYVCLSKSVSRSTHLRLDTSMASVSSHSVAGSRSGRQQFGGRARRTSSITSSSTPTTRRCPPERGSSFAVMSQTYRSTPVAASSSSTPSHILHNRTRVT</sequence>
<evidence type="ECO:0000313" key="2">
    <source>
        <dbReference type="EMBL" id="KAK7600783.1"/>
    </source>
</evidence>
<protein>
    <submittedName>
        <fullName evidence="2">Uncharacterized protein</fullName>
    </submittedName>
</protein>
<organism evidence="2 3">
    <name type="scientific">Parthenolecanium corni</name>
    <dbReference type="NCBI Taxonomy" id="536013"/>
    <lineage>
        <taxon>Eukaryota</taxon>
        <taxon>Metazoa</taxon>
        <taxon>Ecdysozoa</taxon>
        <taxon>Arthropoda</taxon>
        <taxon>Hexapoda</taxon>
        <taxon>Insecta</taxon>
        <taxon>Pterygota</taxon>
        <taxon>Neoptera</taxon>
        <taxon>Paraneoptera</taxon>
        <taxon>Hemiptera</taxon>
        <taxon>Sternorrhyncha</taxon>
        <taxon>Coccoidea</taxon>
        <taxon>Coccidae</taxon>
        <taxon>Parthenolecanium</taxon>
    </lineage>
</organism>
<evidence type="ECO:0000313" key="3">
    <source>
        <dbReference type="Proteomes" id="UP001367676"/>
    </source>
</evidence>
<proteinExistence type="predicted"/>
<accession>A0AAN9Y5R5</accession>
<keyword evidence="3" id="KW-1185">Reference proteome</keyword>